<proteinExistence type="predicted"/>
<keyword evidence="3" id="KW-0732">Signal</keyword>
<protein>
    <submittedName>
        <fullName evidence="5">Outer membrane protein/protective antigen OMA87</fullName>
    </submittedName>
</protein>
<evidence type="ECO:0000256" key="2">
    <source>
        <dbReference type="ARBA" id="ARBA00023136"/>
    </source>
</evidence>
<comment type="subcellular location">
    <subcellularLocation>
        <location evidence="1">Membrane</location>
    </subcellularLocation>
</comment>
<evidence type="ECO:0000313" key="6">
    <source>
        <dbReference type="Proteomes" id="UP000255024"/>
    </source>
</evidence>
<dbReference type="RefSeq" id="WP_115092290.1">
    <property type="nucleotide sequence ID" value="NZ_CP068107.1"/>
</dbReference>
<sequence>MRNIHYIVFLLILFSSLGAFAQTELDKAKDTLEKKKFFERIVHYFEEAKKDKSQNKFDISFIGGPSYSVDTKLGLGLVASGLYRLDQENMELSPSNVSIYSNITTSGFFSIGIENSTIFPEDKFRINSDMSFNYMPSKYYGIGYDAGASGEYSKYNEYRLSLKADFLAEVINNGYVGFTFAAQNVKGSDFEKAAFEPQENLTTTLVGGGFIFSYDTRDFIPNPSKGIFLQYQQTFYSRTLGSNIHFSRIETSARYFQQLAPKTILAFDANGIFNNGDIPWNMMAQLGGARQMRGYLSGQYRDRKELNTQVELRQKVYNRHGLVVWGGVGTIFDKFKDMNWAEALPTYGIGYRWEFKNRVNIRLDYGIAKGQSGFYFNINEAF</sequence>
<dbReference type="Gene3D" id="2.40.160.50">
    <property type="entry name" value="membrane protein fhac: a member of the omp85/tpsb transporter family"/>
    <property type="match status" value="1"/>
</dbReference>
<dbReference type="EMBL" id="UGQL01000002">
    <property type="protein sequence ID" value="STZ69601.1"/>
    <property type="molecule type" value="Genomic_DNA"/>
</dbReference>
<evidence type="ECO:0000259" key="4">
    <source>
        <dbReference type="Pfam" id="PF01103"/>
    </source>
</evidence>
<evidence type="ECO:0000256" key="3">
    <source>
        <dbReference type="SAM" id="SignalP"/>
    </source>
</evidence>
<keyword evidence="2" id="KW-0472">Membrane</keyword>
<gene>
    <name evidence="5" type="ORF">NCTC11179_03111</name>
</gene>
<dbReference type="Proteomes" id="UP000255024">
    <property type="component" value="Unassembled WGS sequence"/>
</dbReference>
<dbReference type="AlphaFoldDB" id="A0A378U3N3"/>
<dbReference type="InterPro" id="IPR000184">
    <property type="entry name" value="Bac_surfAg_D15"/>
</dbReference>
<feature type="chain" id="PRO_5016649223" evidence="3">
    <location>
        <begin position="22"/>
        <end position="382"/>
    </location>
</feature>
<evidence type="ECO:0000256" key="1">
    <source>
        <dbReference type="ARBA" id="ARBA00004370"/>
    </source>
</evidence>
<reference evidence="5 6" key="1">
    <citation type="submission" date="2018-06" db="EMBL/GenBank/DDBJ databases">
        <authorList>
            <consortium name="Pathogen Informatics"/>
            <person name="Doyle S."/>
        </authorList>
    </citation>
    <scope>NUCLEOTIDE SEQUENCE [LARGE SCALE GENOMIC DNA]</scope>
    <source>
        <strain evidence="5 6">NCTC11179</strain>
    </source>
</reference>
<evidence type="ECO:0000313" key="5">
    <source>
        <dbReference type="EMBL" id="STZ69601.1"/>
    </source>
</evidence>
<dbReference type="Pfam" id="PF01103">
    <property type="entry name" value="Omp85"/>
    <property type="match status" value="1"/>
</dbReference>
<keyword evidence="6" id="KW-1185">Reference proteome</keyword>
<organism evidence="5 6">
    <name type="scientific">Myroides odoratus</name>
    <name type="common">Flavobacterium odoratum</name>
    <dbReference type="NCBI Taxonomy" id="256"/>
    <lineage>
        <taxon>Bacteria</taxon>
        <taxon>Pseudomonadati</taxon>
        <taxon>Bacteroidota</taxon>
        <taxon>Flavobacteriia</taxon>
        <taxon>Flavobacteriales</taxon>
        <taxon>Flavobacteriaceae</taxon>
        <taxon>Myroides</taxon>
    </lineage>
</organism>
<feature type="domain" description="Bacterial surface antigen (D15)" evidence="4">
    <location>
        <begin position="121"/>
        <end position="382"/>
    </location>
</feature>
<feature type="signal peptide" evidence="3">
    <location>
        <begin position="1"/>
        <end position="21"/>
    </location>
</feature>
<name>A0A378U3N3_MYROD</name>
<accession>A0A378U3N3</accession>
<dbReference type="GO" id="GO:0019867">
    <property type="term" value="C:outer membrane"/>
    <property type="evidence" value="ECO:0007669"/>
    <property type="project" value="InterPro"/>
</dbReference>